<dbReference type="Proteomes" id="UP000272942">
    <property type="component" value="Unassembled WGS sequence"/>
</dbReference>
<dbReference type="AlphaFoldDB" id="A0A183AW74"/>
<evidence type="ECO:0000313" key="4">
    <source>
        <dbReference type="EMBL" id="VDP88192.1"/>
    </source>
</evidence>
<name>A0A183AW74_9TREM</name>
<evidence type="ECO:0000313" key="6">
    <source>
        <dbReference type="WBParaSite" id="ECPE_0001124401-mRNA-1"/>
    </source>
</evidence>
<reference evidence="6" key="1">
    <citation type="submission" date="2016-06" db="UniProtKB">
        <authorList>
            <consortium name="WormBaseParasite"/>
        </authorList>
    </citation>
    <scope>IDENTIFICATION</scope>
</reference>
<dbReference type="PROSITE" id="PS51183">
    <property type="entry name" value="JMJN"/>
    <property type="match status" value="1"/>
</dbReference>
<dbReference type="Pfam" id="PF02373">
    <property type="entry name" value="JmjC"/>
    <property type="match status" value="1"/>
</dbReference>
<proteinExistence type="predicted"/>
<feature type="compositionally biased region" description="Polar residues" evidence="1">
    <location>
        <begin position="628"/>
        <end position="646"/>
    </location>
</feature>
<dbReference type="EMBL" id="UZAN01050390">
    <property type="protein sequence ID" value="VDP88192.1"/>
    <property type="molecule type" value="Genomic_DNA"/>
</dbReference>
<sequence length="687" mass="77579">MGAHHIGLCKVIPPEGWTPRPEGYMNIDHYVVEKPVYQVTHGSRGVFFQEIIPKKSISFKEFRSLACSSPRATPNHRDLEHLEKKYWGSVNTGRPLYGANVSGSLTTNQDGWNIAHLDSMLSRVLNSENIKIPGVNTPYLYYGMWRSTFAWHVEDVDLYSINYVHFGAPKFWYVIPPAYARRFEAFVFEYFRADFVHCHCFLRHKCVLIHPNMLERAGIPTRKIVQNAGEFMITFPYAYHSGFNMGLNIAESTNFALPRWIEYGKKALLCHCWDDTVKICMDPFVKLYQPHLYNDWSKGIDVIPHPLNEYDELHTTRVAHSTLSYPSKAPSNKRIPISDRPRSVGKRSIDPGLDNTCKAEIPFEIGDLNVLDVRYVAKNLMGGRLPYHVMNNGLISLFSGGVYDPRDERRFNHLIGSFEPHCAICALLWSPQHFGMVINSSSPKVPLPACGTPHIPELAYTRSDGIPTHFDLSLPVRSPILRCSLCSLTVHAKCYGVGVLPQNSSTEQSTSHETKSRSAFWHCDACLAPSKPSCLLCYMHGGAMKQLLNPPNQHTGRPYWAHIVCALANPGCRFLDVPRRMAAISADAIRISKSRPHRGAKRYKRPSNAPQDSEEETKPSYPRKEISPTVQFSTPGEFTTHVTSSCVDREVTETEGRQANPSFLDVLLSDTPLDDLFPEVTKYSEGP</sequence>
<accession>A0A183AW74</accession>
<dbReference type="PANTHER" id="PTHR10694:SF7">
    <property type="entry name" value="[HISTONE H3]-TRIMETHYL-L-LYSINE(9) DEMETHYLASE"/>
    <property type="match status" value="1"/>
</dbReference>
<keyword evidence="5" id="KW-1185">Reference proteome</keyword>
<gene>
    <name evidence="4" type="ORF">ECPE_LOCUS11209</name>
</gene>
<feature type="region of interest" description="Disordered" evidence="1">
    <location>
        <begin position="595"/>
        <end position="662"/>
    </location>
</feature>
<feature type="domain" description="JmjN" evidence="2">
    <location>
        <begin position="1"/>
        <end position="20"/>
    </location>
</feature>
<dbReference type="GO" id="GO:0010468">
    <property type="term" value="P:regulation of gene expression"/>
    <property type="evidence" value="ECO:0007669"/>
    <property type="project" value="TreeGrafter"/>
</dbReference>
<dbReference type="WBParaSite" id="ECPE_0001124401-mRNA-1">
    <property type="protein sequence ID" value="ECPE_0001124401-mRNA-1"/>
    <property type="gene ID" value="ECPE_0001124401"/>
</dbReference>
<feature type="compositionally biased region" description="Basic residues" evidence="1">
    <location>
        <begin position="595"/>
        <end position="605"/>
    </location>
</feature>
<evidence type="ECO:0000259" key="2">
    <source>
        <dbReference type="PROSITE" id="PS51183"/>
    </source>
</evidence>
<organism evidence="6">
    <name type="scientific">Echinostoma caproni</name>
    <dbReference type="NCBI Taxonomy" id="27848"/>
    <lineage>
        <taxon>Eukaryota</taxon>
        <taxon>Metazoa</taxon>
        <taxon>Spiralia</taxon>
        <taxon>Lophotrochozoa</taxon>
        <taxon>Platyhelminthes</taxon>
        <taxon>Trematoda</taxon>
        <taxon>Digenea</taxon>
        <taxon>Plagiorchiida</taxon>
        <taxon>Echinostomata</taxon>
        <taxon>Echinostomatoidea</taxon>
        <taxon>Echinostomatidae</taxon>
        <taxon>Echinostoma</taxon>
    </lineage>
</organism>
<dbReference type="InterPro" id="IPR003349">
    <property type="entry name" value="JmjN"/>
</dbReference>
<feature type="compositionally biased region" description="Basic and acidic residues" evidence="1">
    <location>
        <begin position="647"/>
        <end position="656"/>
    </location>
</feature>
<reference evidence="4 5" key="2">
    <citation type="submission" date="2018-11" db="EMBL/GenBank/DDBJ databases">
        <authorList>
            <consortium name="Pathogen Informatics"/>
        </authorList>
    </citation>
    <scope>NUCLEOTIDE SEQUENCE [LARGE SCALE GENOMIC DNA]</scope>
    <source>
        <strain evidence="4 5">Egypt</strain>
    </source>
</reference>
<dbReference type="PROSITE" id="PS51184">
    <property type="entry name" value="JMJC"/>
    <property type="match status" value="1"/>
</dbReference>
<dbReference type="SUPFAM" id="SSF51197">
    <property type="entry name" value="Clavaminate synthase-like"/>
    <property type="match status" value="1"/>
</dbReference>
<evidence type="ECO:0000313" key="5">
    <source>
        <dbReference type="Proteomes" id="UP000272942"/>
    </source>
</evidence>
<feature type="compositionally biased region" description="Basic and acidic residues" evidence="1">
    <location>
        <begin position="616"/>
        <end position="626"/>
    </location>
</feature>
<dbReference type="InterPro" id="IPR003347">
    <property type="entry name" value="JmjC_dom"/>
</dbReference>
<evidence type="ECO:0000259" key="3">
    <source>
        <dbReference type="PROSITE" id="PS51184"/>
    </source>
</evidence>
<dbReference type="OrthoDB" id="9547406at2759"/>
<dbReference type="Gene3D" id="2.60.120.650">
    <property type="entry name" value="Cupin"/>
    <property type="match status" value="1"/>
</dbReference>
<dbReference type="PANTHER" id="PTHR10694">
    <property type="entry name" value="LYSINE-SPECIFIC DEMETHYLASE"/>
    <property type="match status" value="1"/>
</dbReference>
<feature type="region of interest" description="Disordered" evidence="1">
    <location>
        <begin position="324"/>
        <end position="346"/>
    </location>
</feature>
<dbReference type="SMART" id="SM00558">
    <property type="entry name" value="JmjC"/>
    <property type="match status" value="1"/>
</dbReference>
<dbReference type="GO" id="GO:0000785">
    <property type="term" value="C:chromatin"/>
    <property type="evidence" value="ECO:0007669"/>
    <property type="project" value="TreeGrafter"/>
</dbReference>
<evidence type="ECO:0000256" key="1">
    <source>
        <dbReference type="SAM" id="MobiDB-lite"/>
    </source>
</evidence>
<dbReference type="GO" id="GO:0032454">
    <property type="term" value="F:histone H3K9 demethylase activity"/>
    <property type="evidence" value="ECO:0007669"/>
    <property type="project" value="TreeGrafter"/>
</dbReference>
<feature type="domain" description="JmjC" evidence="3">
    <location>
        <begin position="106"/>
        <end position="272"/>
    </location>
</feature>
<protein>
    <submittedName>
        <fullName evidence="6">JmjC domain-containing protein</fullName>
    </submittedName>
</protein>
<dbReference type="GO" id="GO:0051864">
    <property type="term" value="F:histone H3K36 demethylase activity"/>
    <property type="evidence" value="ECO:0007669"/>
    <property type="project" value="TreeGrafter"/>
</dbReference>
<dbReference type="GO" id="GO:0005634">
    <property type="term" value="C:nucleus"/>
    <property type="evidence" value="ECO:0007669"/>
    <property type="project" value="TreeGrafter"/>
</dbReference>